<dbReference type="Gene3D" id="3.40.50.720">
    <property type="entry name" value="NAD(P)-binding Rossmann-like Domain"/>
    <property type="match status" value="1"/>
</dbReference>
<evidence type="ECO:0000313" key="2">
    <source>
        <dbReference type="EMBL" id="TLD98687.1"/>
    </source>
</evidence>
<keyword evidence="4" id="KW-1185">Reference proteome</keyword>
<dbReference type="AlphaFoldDB" id="A0A099U045"/>
<dbReference type="EMBL" id="JRPD02000025">
    <property type="protein sequence ID" value="TLD98687.1"/>
    <property type="molecule type" value="Genomic_DNA"/>
</dbReference>
<dbReference type="EMBL" id="UGJE01000002">
    <property type="protein sequence ID" value="STQ85557.1"/>
    <property type="molecule type" value="Genomic_DNA"/>
</dbReference>
<proteinExistence type="predicted"/>
<dbReference type="Proteomes" id="UP000029922">
    <property type="component" value="Unassembled WGS sequence"/>
</dbReference>
<accession>A0A099U045</accession>
<dbReference type="RefSeq" id="WP_034556683.1">
    <property type="nucleotide sequence ID" value="NZ_FZML01000063.1"/>
</dbReference>
<sequence>MKYILITGATSDIGKEISHRLKENNLILHGRNRLKLDSLYASLNNPSNIIWEHDLEDIDNLALSLQNAIQDNNTLKYGGGGKFALIYCRY</sequence>
<reference evidence="1 4" key="2">
    <citation type="submission" date="2018-06" db="EMBL/GenBank/DDBJ databases">
        <authorList>
            <consortium name="Pathogen Informatics"/>
            <person name="Doyle S."/>
        </authorList>
    </citation>
    <scope>NUCLEOTIDE SEQUENCE [LARGE SCALE GENOMIC DNA]</scope>
    <source>
        <strain evidence="1 4">NCTC12714</strain>
    </source>
</reference>
<evidence type="ECO:0000313" key="1">
    <source>
        <dbReference type="EMBL" id="STQ85557.1"/>
    </source>
</evidence>
<dbReference type="Proteomes" id="UP000255139">
    <property type="component" value="Unassembled WGS sequence"/>
</dbReference>
<name>A0A099U045_9HELI</name>
<protein>
    <submittedName>
        <fullName evidence="1">Short chain dehydrogenase</fullName>
    </submittedName>
</protein>
<dbReference type="OrthoDB" id="5322999at2"/>
<gene>
    <name evidence="2" type="ORF">LS73_008435</name>
    <name evidence="1" type="ORF">NCTC12714_00343</name>
</gene>
<dbReference type="InterPro" id="IPR036291">
    <property type="entry name" value="NAD(P)-bd_dom_sf"/>
</dbReference>
<evidence type="ECO:0000313" key="4">
    <source>
        <dbReference type="Proteomes" id="UP000255139"/>
    </source>
</evidence>
<organism evidence="1 4">
    <name type="scientific">Helicobacter muridarum</name>
    <dbReference type="NCBI Taxonomy" id="216"/>
    <lineage>
        <taxon>Bacteria</taxon>
        <taxon>Pseudomonadati</taxon>
        <taxon>Campylobacterota</taxon>
        <taxon>Epsilonproteobacteria</taxon>
        <taxon>Campylobacterales</taxon>
        <taxon>Helicobacteraceae</taxon>
        <taxon>Helicobacter</taxon>
    </lineage>
</organism>
<reference evidence="2 3" key="1">
    <citation type="journal article" date="2014" name="Genome Announc.">
        <title>Draft genome sequences of eight enterohepatic helicobacter species isolated from both laboratory and wild rodents.</title>
        <authorList>
            <person name="Sheh A."/>
            <person name="Shen Z."/>
            <person name="Fox J.G."/>
        </authorList>
    </citation>
    <scope>NUCLEOTIDE SEQUENCE [LARGE SCALE GENOMIC DNA]</scope>
    <source>
        <strain evidence="2 3">ST1</strain>
    </source>
</reference>
<evidence type="ECO:0000313" key="3">
    <source>
        <dbReference type="Proteomes" id="UP000029922"/>
    </source>
</evidence>
<dbReference type="SUPFAM" id="SSF51735">
    <property type="entry name" value="NAD(P)-binding Rossmann-fold domains"/>
    <property type="match status" value="1"/>
</dbReference>